<dbReference type="InterPro" id="IPR000836">
    <property type="entry name" value="PRTase_dom"/>
</dbReference>
<accession>A0A150PDS8</accession>
<evidence type="ECO:0000256" key="3">
    <source>
        <dbReference type="ARBA" id="ARBA00023163"/>
    </source>
</evidence>
<dbReference type="PANTHER" id="PTHR11608:SF0">
    <property type="entry name" value="BIFUNCTIONAL PROTEIN PYRR"/>
    <property type="match status" value="1"/>
</dbReference>
<dbReference type="InterPro" id="IPR029057">
    <property type="entry name" value="PRTase-like"/>
</dbReference>
<dbReference type="SUPFAM" id="SSF53271">
    <property type="entry name" value="PRTase-like"/>
    <property type="match status" value="1"/>
</dbReference>
<dbReference type="Gene3D" id="3.40.50.2020">
    <property type="match status" value="1"/>
</dbReference>
<dbReference type="GO" id="GO:0004845">
    <property type="term" value="F:uracil phosphoribosyltransferase activity"/>
    <property type="evidence" value="ECO:0007669"/>
    <property type="project" value="UniProtKB-UniRule"/>
</dbReference>
<organism evidence="6 7">
    <name type="scientific">Sorangium cellulosum</name>
    <name type="common">Polyangium cellulosum</name>
    <dbReference type="NCBI Taxonomy" id="56"/>
    <lineage>
        <taxon>Bacteria</taxon>
        <taxon>Pseudomonadati</taxon>
        <taxon>Myxococcota</taxon>
        <taxon>Polyangia</taxon>
        <taxon>Polyangiales</taxon>
        <taxon>Polyangiaceae</taxon>
        <taxon>Sorangium</taxon>
    </lineage>
</organism>
<evidence type="ECO:0000259" key="5">
    <source>
        <dbReference type="Pfam" id="PF00156"/>
    </source>
</evidence>
<keyword evidence="4 6" id="KW-0328">Glycosyltransferase</keyword>
<dbReference type="HAMAP" id="MF_01219">
    <property type="entry name" value="PyrR"/>
    <property type="match status" value="1"/>
</dbReference>
<dbReference type="NCBIfam" id="NF003545">
    <property type="entry name" value="PRK05205.1-1"/>
    <property type="match status" value="1"/>
</dbReference>
<reference evidence="6 7" key="1">
    <citation type="submission" date="2014-02" db="EMBL/GenBank/DDBJ databases">
        <title>The small core and large imbalanced accessory genome model reveals a collaborative survival strategy of Sorangium cellulosum strains in nature.</title>
        <authorList>
            <person name="Han K."/>
            <person name="Peng R."/>
            <person name="Blom J."/>
            <person name="Li Y.-Z."/>
        </authorList>
    </citation>
    <scope>NUCLEOTIDE SEQUENCE [LARGE SCALE GENOMIC DNA]</scope>
    <source>
        <strain evidence="6 7">So0157-25</strain>
    </source>
</reference>
<dbReference type="Proteomes" id="UP000075420">
    <property type="component" value="Unassembled WGS sequence"/>
</dbReference>
<comment type="function">
    <text evidence="4">Also displays a weak uracil phosphoribosyltransferase activity which is not physiologically significant.</text>
</comment>
<dbReference type="InterPro" id="IPR050137">
    <property type="entry name" value="PyrR_bifunctional"/>
</dbReference>
<dbReference type="InterPro" id="IPR023050">
    <property type="entry name" value="PyrR"/>
</dbReference>
<comment type="function">
    <text evidence="4">Regulates the transcription of the pyrimidine nucleotide (pyr) operon in response to exogenous pyrimidines.</text>
</comment>
<dbReference type="EMBL" id="JELY01002027">
    <property type="protein sequence ID" value="KYF53843.1"/>
    <property type="molecule type" value="Genomic_DNA"/>
</dbReference>
<dbReference type="PANTHER" id="PTHR11608">
    <property type="entry name" value="BIFUNCTIONAL PROTEIN PYRR"/>
    <property type="match status" value="1"/>
</dbReference>
<name>A0A150PDS8_SORCE</name>
<keyword evidence="4 6" id="KW-0808">Transferase</keyword>
<evidence type="ECO:0000256" key="1">
    <source>
        <dbReference type="ARBA" id="ARBA00005565"/>
    </source>
</evidence>
<dbReference type="Pfam" id="PF00156">
    <property type="entry name" value="Pribosyltran"/>
    <property type="match status" value="1"/>
</dbReference>
<comment type="catalytic activity">
    <reaction evidence="4">
        <text>UMP + diphosphate = 5-phospho-alpha-D-ribose 1-diphosphate + uracil</text>
        <dbReference type="Rhea" id="RHEA:13017"/>
        <dbReference type="ChEBI" id="CHEBI:17568"/>
        <dbReference type="ChEBI" id="CHEBI:33019"/>
        <dbReference type="ChEBI" id="CHEBI:57865"/>
        <dbReference type="ChEBI" id="CHEBI:58017"/>
        <dbReference type="EC" id="2.4.2.9"/>
    </reaction>
</comment>
<gene>
    <name evidence="4" type="primary">pyrR</name>
    <name evidence="6" type="ORF">BE08_09555</name>
</gene>
<dbReference type="CDD" id="cd06223">
    <property type="entry name" value="PRTases_typeI"/>
    <property type="match status" value="1"/>
</dbReference>
<evidence type="ECO:0000256" key="2">
    <source>
        <dbReference type="ARBA" id="ARBA00023015"/>
    </source>
</evidence>
<dbReference type="EC" id="2.4.2.9" evidence="4"/>
<feature type="short sequence motif" description="PRPP-binding" evidence="4">
    <location>
        <begin position="96"/>
        <end position="108"/>
    </location>
</feature>
<sequence length="187" mass="20098">MEALLDPAAIGRGLRRVALQIAERGRGVEDLALIGIRRGGEPLARRLAALLLEIEGHAPPVGAVDITLYRDDAATALPNPRIGPSHISFPVDGRRIVLIDDVIYTGRTIRAAVDAVLDYGRPRRIELVALVDRGGRELPIHPDYVVRAVELAPGQRVDVVERAGELWALVTAADAKLSEPPSPPEGT</sequence>
<evidence type="ECO:0000256" key="4">
    <source>
        <dbReference type="HAMAP-Rule" id="MF_01219"/>
    </source>
</evidence>
<evidence type="ECO:0000313" key="7">
    <source>
        <dbReference type="Proteomes" id="UP000075420"/>
    </source>
</evidence>
<feature type="domain" description="Phosphoribosyltransferase" evidence="5">
    <location>
        <begin position="2"/>
        <end position="148"/>
    </location>
</feature>
<dbReference type="GO" id="GO:0006355">
    <property type="term" value="P:regulation of DNA-templated transcription"/>
    <property type="evidence" value="ECO:0007669"/>
    <property type="project" value="UniProtKB-UniRule"/>
</dbReference>
<keyword evidence="3 4" id="KW-0804">Transcription</keyword>
<dbReference type="AlphaFoldDB" id="A0A150PDS8"/>
<comment type="caution">
    <text evidence="6">The sequence shown here is derived from an EMBL/GenBank/DDBJ whole genome shotgun (WGS) entry which is preliminary data.</text>
</comment>
<evidence type="ECO:0000313" key="6">
    <source>
        <dbReference type="EMBL" id="KYF53843.1"/>
    </source>
</evidence>
<protein>
    <recommendedName>
        <fullName evidence="4">Bifunctional protein PyrR</fullName>
    </recommendedName>
    <domain>
        <recommendedName>
            <fullName evidence="4">Pyrimidine operon regulatory protein</fullName>
        </recommendedName>
    </domain>
    <domain>
        <recommendedName>
            <fullName evidence="4">Uracil phosphoribosyltransferase</fullName>
            <shortName evidence="4">UPRTase</shortName>
            <ecNumber evidence="4">2.4.2.9</ecNumber>
        </recommendedName>
    </domain>
</protein>
<proteinExistence type="inferred from homology"/>
<keyword evidence="2 4" id="KW-0805">Transcription regulation</keyword>
<comment type="similarity">
    <text evidence="1 4">Belongs to the purine/pyrimidine phosphoribosyltransferase family. PyrR subfamily.</text>
</comment>
<dbReference type="NCBIfam" id="NF003549">
    <property type="entry name" value="PRK05205.1-5"/>
    <property type="match status" value="1"/>
</dbReference>